<protein>
    <submittedName>
        <fullName evidence="2">Uncharacterized protein</fullName>
    </submittedName>
</protein>
<comment type="caution">
    <text evidence="2">The sequence shown here is derived from an EMBL/GenBank/DDBJ whole genome shotgun (WGS) entry which is preliminary data.</text>
</comment>
<feature type="signal peptide" evidence="1">
    <location>
        <begin position="1"/>
        <end position="20"/>
    </location>
</feature>
<evidence type="ECO:0000313" key="2">
    <source>
        <dbReference type="EMBL" id="KAF5849724.1"/>
    </source>
</evidence>
<dbReference type="Proteomes" id="UP000624244">
    <property type="component" value="Unassembled WGS sequence"/>
</dbReference>
<keyword evidence="1" id="KW-0732">Signal</keyword>
<evidence type="ECO:0000256" key="1">
    <source>
        <dbReference type="SAM" id="SignalP"/>
    </source>
</evidence>
<organism evidence="2 3">
    <name type="scientific">Cochliobolus sativus</name>
    <name type="common">Common root rot and spot blotch fungus</name>
    <name type="synonym">Bipolaris sorokiniana</name>
    <dbReference type="NCBI Taxonomy" id="45130"/>
    <lineage>
        <taxon>Eukaryota</taxon>
        <taxon>Fungi</taxon>
        <taxon>Dikarya</taxon>
        <taxon>Ascomycota</taxon>
        <taxon>Pezizomycotina</taxon>
        <taxon>Dothideomycetes</taxon>
        <taxon>Pleosporomycetidae</taxon>
        <taxon>Pleosporales</taxon>
        <taxon>Pleosporineae</taxon>
        <taxon>Pleosporaceae</taxon>
        <taxon>Bipolaris</taxon>
    </lineage>
</organism>
<proteinExistence type="predicted"/>
<dbReference type="AlphaFoldDB" id="A0A8H5ZK59"/>
<feature type="chain" id="PRO_5034393598" evidence="1">
    <location>
        <begin position="21"/>
        <end position="679"/>
    </location>
</feature>
<accession>A0A8H5ZK59</accession>
<sequence>MFLTLPISLSLFIISQICHAVPLITPRGPVTACPSHRLYGSERTCIPYVEKKDIAGISFNLYTWTVLDSPNTPAGDSSYLAPLVKAAEDVLPFYATLMKSKMKTINAFLTEEFEYSGITDFLSMDPDICSVRVGNRLPLDNGSIQKTLAHELYHCVQRTFEPIKPFTESEWWSEGLAEYFGNVFFPGTNGGHMPSYNPRAQLWRNTYGASVFFQHLSGTVSDVDIHNWGIVQPDLSSWQDLEASVSRDNFIINAFPSFAAQFADGKITYKNKQTVVAKIPTSRYLDNIPPKPGVYTRNTRLGSFAVLEKLELTLPKNRKISFRFDTQDSQTVLQYRKASEQNWSTAKKGVETLLEQGTCEYVFLATSTSHDNFNQAFNLPITFTVKKVSKKHKHKRDDVGNAILAGIQSGGIAQNSSVTSVTPVTTATIFTTLTIVTTATTVTTVTAVATAATATSADQVTPITPVTPTTPATPDPSVVPDIQGAAEGANEQWQTIFIDDSEPYEDDQEGSSCENQCLIGNWHLDVPSMQSFLAQKIPASVAAQAPVTITNLAVTGSSTFSVTSSLASSWIIDHLDISYDATADDLAFHALMDITGSLDGKVKLSGDDMFSWENIQSTGAIKTTTTVFGIPLELDIPLSQQYGASTQVQYICEGDTLQMAGYVDGGYQWGYTWSRDVIV</sequence>
<evidence type="ECO:0000313" key="3">
    <source>
        <dbReference type="Proteomes" id="UP000624244"/>
    </source>
</evidence>
<name>A0A8H5ZK59_COCSA</name>
<reference evidence="2" key="1">
    <citation type="submission" date="2019-11" db="EMBL/GenBank/DDBJ databases">
        <title>Bipolaris sorokiniana Genome sequencing.</title>
        <authorList>
            <person name="Wang H."/>
        </authorList>
    </citation>
    <scope>NUCLEOTIDE SEQUENCE</scope>
</reference>
<dbReference type="EMBL" id="WNKQ01000008">
    <property type="protein sequence ID" value="KAF5849724.1"/>
    <property type="molecule type" value="Genomic_DNA"/>
</dbReference>
<gene>
    <name evidence="2" type="ORF">GGP41_005203</name>
</gene>